<evidence type="ECO:0000313" key="2">
    <source>
        <dbReference type="EMBL" id="SLM92840.1"/>
    </source>
</evidence>
<gene>
    <name evidence="2" type="ORF">FM105_03360</name>
</gene>
<protein>
    <recommendedName>
        <fullName evidence="1">DUF6434 domain-containing protein</fullName>
    </recommendedName>
</protein>
<dbReference type="InterPro" id="IPR045492">
    <property type="entry name" value="DUF6434"/>
</dbReference>
<evidence type="ECO:0000313" key="3">
    <source>
        <dbReference type="Proteomes" id="UP000196581"/>
    </source>
</evidence>
<evidence type="ECO:0000259" key="1">
    <source>
        <dbReference type="Pfam" id="PF20026"/>
    </source>
</evidence>
<dbReference type="Pfam" id="PF18953">
    <property type="entry name" value="SAP_new25"/>
    <property type="match status" value="1"/>
</dbReference>
<accession>A0A1X6X262</accession>
<keyword evidence="3" id="KW-1185">Reference proteome</keyword>
<dbReference type="EMBL" id="FWFF01000003">
    <property type="protein sequence ID" value="SLM92840.1"/>
    <property type="molecule type" value="Genomic_DNA"/>
</dbReference>
<proteinExistence type="predicted"/>
<feature type="domain" description="DUF6434" evidence="1">
    <location>
        <begin position="77"/>
        <end position="134"/>
    </location>
</feature>
<reference evidence="3" key="1">
    <citation type="submission" date="2017-02" db="EMBL/GenBank/DDBJ databases">
        <authorList>
            <person name="Dridi B."/>
        </authorList>
    </citation>
    <scope>NUCLEOTIDE SEQUENCE [LARGE SCALE GENOMIC DNA]</scope>
    <source>
        <strain evidence="3">B Co 03.10</strain>
    </source>
</reference>
<name>A0A1X6X262_9MICO</name>
<dbReference type="Proteomes" id="UP000196581">
    <property type="component" value="Unassembled WGS sequence"/>
</dbReference>
<dbReference type="Pfam" id="PF20026">
    <property type="entry name" value="DUF6434"/>
    <property type="match status" value="1"/>
</dbReference>
<organism evidence="2 3">
    <name type="scientific">Brevibacterium yomogidense</name>
    <dbReference type="NCBI Taxonomy" id="946573"/>
    <lineage>
        <taxon>Bacteria</taxon>
        <taxon>Bacillati</taxon>
        <taxon>Actinomycetota</taxon>
        <taxon>Actinomycetes</taxon>
        <taxon>Micrococcales</taxon>
        <taxon>Brevibacteriaceae</taxon>
        <taxon>Brevibacterium</taxon>
    </lineage>
</organism>
<dbReference type="AlphaFoldDB" id="A0A1X6X262"/>
<sequence>MDVTDEKRPRLTESLTGAELMRWYWLKDELADFARRLGISPTGGKELLTQRIAAKLDNTPFSEPQRTRRTGRTQLTGQLTVATVIPVGQRCSQVVRAWFVEQVGSSFGFDAEMRAFFVRADGTQTMQDALDHYRATRGQGAKPIDAQFEYNRFTRAWYADNPAGSREELLRAWRRYREGPVDHRGRA</sequence>